<dbReference type="KEGG" id="cdep:91087017"/>
<feature type="signal peptide" evidence="2">
    <location>
        <begin position="1"/>
        <end position="20"/>
    </location>
</feature>
<reference evidence="3" key="1">
    <citation type="submission" date="2016-06" db="EMBL/GenBank/DDBJ databases">
        <authorList>
            <person name="Cuomo C."/>
            <person name="Litvintseva A."/>
            <person name="Heitman J."/>
            <person name="Chen Y."/>
            <person name="Sun S."/>
            <person name="Springer D."/>
            <person name="Dromer F."/>
            <person name="Young S."/>
            <person name="Zeng Q."/>
            <person name="Chapman S."/>
            <person name="Gujja S."/>
            <person name="Saif S."/>
            <person name="Birren B."/>
        </authorList>
    </citation>
    <scope>NUCLEOTIDE SEQUENCE</scope>
    <source>
        <strain evidence="3">CBS 7841</strain>
    </source>
</reference>
<reference evidence="3" key="2">
    <citation type="journal article" date="2022" name="Elife">
        <title>Obligate sexual reproduction of a homothallic fungus closely related to the Cryptococcus pathogenic species complex.</title>
        <authorList>
            <person name="Passer A.R."/>
            <person name="Clancey S.A."/>
            <person name="Shea T."/>
            <person name="David-Palma M."/>
            <person name="Averette A.F."/>
            <person name="Boekhout T."/>
            <person name="Porcel B.M."/>
            <person name="Nowrousian M."/>
            <person name="Cuomo C.A."/>
            <person name="Sun S."/>
            <person name="Heitman J."/>
            <person name="Coelho M.A."/>
        </authorList>
    </citation>
    <scope>NUCLEOTIDE SEQUENCE</scope>
    <source>
        <strain evidence="3">CBS 7841</strain>
    </source>
</reference>
<dbReference type="GeneID" id="91087017"/>
<proteinExistence type="predicted"/>
<protein>
    <submittedName>
        <fullName evidence="3">Uncharacterized protein</fullName>
    </submittedName>
</protein>
<sequence>MRYTFLSTSFVLYSALSAFAYPTLEERDGKPIFGPDGVPNRYDIGQHLPICGWLATAAAITTVSPNFMKNIFKYSGDISSVSDVTVTLYEIDTHKQYNVPVTWDMQAENNDNKNSVWWPGAIDAAAASAKLLPTDETGLLKPVGLVDALEVLTGMDATWKYKKDIGDNIWSKLQEAPTTPVVFQTLFEGCTTLVCGHAYAVLNATEANGVKSVGLYNPWGSDIVISIEQAEADLLLLGWLTDKSTLGGSGDETSEPKTTNNVVAVADPTTSVKEETNDHVVVVTEVVVVTKVVTGRSQPTETVALDARREKPPVPYPHKLSEDRNKERSVSTIKSGNTVLGARSEKRAKPPIPDSGVPTHLWL</sequence>
<feature type="chain" id="PRO_5043354858" evidence="2">
    <location>
        <begin position="21"/>
        <end position="363"/>
    </location>
</feature>
<evidence type="ECO:0000256" key="1">
    <source>
        <dbReference type="SAM" id="MobiDB-lite"/>
    </source>
</evidence>
<organism evidence="3 4">
    <name type="scientific">Cryptococcus depauperatus CBS 7841</name>
    <dbReference type="NCBI Taxonomy" id="1295531"/>
    <lineage>
        <taxon>Eukaryota</taxon>
        <taxon>Fungi</taxon>
        <taxon>Dikarya</taxon>
        <taxon>Basidiomycota</taxon>
        <taxon>Agaricomycotina</taxon>
        <taxon>Tremellomycetes</taxon>
        <taxon>Tremellales</taxon>
        <taxon>Cryptococcaceae</taxon>
        <taxon>Cryptococcus</taxon>
    </lineage>
</organism>
<keyword evidence="2" id="KW-0732">Signal</keyword>
<reference evidence="3" key="3">
    <citation type="submission" date="2024-01" db="EMBL/GenBank/DDBJ databases">
        <authorList>
            <person name="Coelho M.A."/>
            <person name="David-Palma M."/>
            <person name="Shea T."/>
            <person name="Sun S."/>
            <person name="Cuomo C.A."/>
            <person name="Heitman J."/>
        </authorList>
    </citation>
    <scope>NUCLEOTIDE SEQUENCE</scope>
    <source>
        <strain evidence="3">CBS 7841</strain>
    </source>
</reference>
<dbReference type="SUPFAM" id="SSF54001">
    <property type="entry name" value="Cysteine proteinases"/>
    <property type="match status" value="1"/>
</dbReference>
<dbReference type="Proteomes" id="UP000094043">
    <property type="component" value="Chromosome 3"/>
</dbReference>
<name>A0A1E3IAS8_9TREE</name>
<feature type="region of interest" description="Disordered" evidence="1">
    <location>
        <begin position="306"/>
        <end position="363"/>
    </location>
</feature>
<accession>A0A1E3IAS8</accession>
<dbReference type="InterPro" id="IPR038765">
    <property type="entry name" value="Papain-like_cys_pep_sf"/>
</dbReference>
<dbReference type="VEuPathDB" id="FungiDB:L203_04607"/>
<dbReference type="RefSeq" id="XP_066068323.1">
    <property type="nucleotide sequence ID" value="XM_066212226.1"/>
</dbReference>
<evidence type="ECO:0000313" key="3">
    <source>
        <dbReference type="EMBL" id="WVN87623.1"/>
    </source>
</evidence>
<evidence type="ECO:0000256" key="2">
    <source>
        <dbReference type="SAM" id="SignalP"/>
    </source>
</evidence>
<gene>
    <name evidence="3" type="ORF">L203_102806</name>
</gene>
<keyword evidence="4" id="KW-1185">Reference proteome</keyword>
<evidence type="ECO:0000313" key="4">
    <source>
        <dbReference type="Proteomes" id="UP000094043"/>
    </source>
</evidence>
<dbReference type="AlphaFoldDB" id="A0A1E3IAS8"/>
<feature type="compositionally biased region" description="Basic and acidic residues" evidence="1">
    <location>
        <begin position="319"/>
        <end position="329"/>
    </location>
</feature>
<dbReference type="EMBL" id="CP143786">
    <property type="protein sequence ID" value="WVN87623.1"/>
    <property type="molecule type" value="Genomic_DNA"/>
</dbReference>
<dbReference type="OrthoDB" id="2600714at2759"/>